<dbReference type="RefSeq" id="WP_145717256.1">
    <property type="nucleotide sequence ID" value="NZ_BAAAFY010000004.1"/>
</dbReference>
<reference evidence="2 3" key="1">
    <citation type="journal article" date="2013" name="Stand. Genomic Sci.">
        <title>Genomic Encyclopedia of Type Strains, Phase I: The one thousand microbial genomes (KMG-I) project.</title>
        <authorList>
            <person name="Kyrpides N.C."/>
            <person name="Woyke T."/>
            <person name="Eisen J.A."/>
            <person name="Garrity G."/>
            <person name="Lilburn T.G."/>
            <person name="Beck B.J."/>
            <person name="Whitman W.B."/>
            <person name="Hugenholtz P."/>
            <person name="Klenk H.P."/>
        </authorList>
    </citation>
    <scope>NUCLEOTIDE SEQUENCE [LARGE SCALE GENOMIC DNA]</scope>
    <source>
        <strain evidence="2 3">DSM 13484</strain>
    </source>
</reference>
<name>A0A562T1F2_CHIJA</name>
<dbReference type="AlphaFoldDB" id="A0A562T1F2"/>
<evidence type="ECO:0008006" key="4">
    <source>
        <dbReference type="Google" id="ProtNLM"/>
    </source>
</evidence>
<dbReference type="EMBL" id="VLLG01000004">
    <property type="protein sequence ID" value="TWI87008.1"/>
    <property type="molecule type" value="Genomic_DNA"/>
</dbReference>
<sequence length="382" mass="41935">MSIKAYSTTPATAGQGAKGMPAFFRGTSGPGFFPAAHTGRGQTPEIQRESIDSSCNTPQQEYITDAVTRAYGDLTAILPLVRERPVPEHVSNALWLAFRNNSVATADNVLFNIRRLQEVITSARFSCATRSGDPECGENTYGHAPRGMPGGVIVLCAPRFFDMSIFAQSRGVIHEAAHMYLSMRDRGYFYGDGENQCTETAHPTGNFDPGHEDSGTAGDHPSYRLENADAYACFVHFLRYWPRERLRTRSAAFRGDQLAIAADDITSDVYTEATTPQLHAFRITGMPANSGFRFRWQLRANGTDYTPAAMGSAAAGAFSEDNRAVYIPTSLRRILQREGVRRATLICETALYGPAPGDRFPAPVISTRQELNIIEGREPADF</sequence>
<keyword evidence="3" id="KW-1185">Reference proteome</keyword>
<accession>A0A562T1F2</accession>
<feature type="region of interest" description="Disordered" evidence="1">
    <location>
        <begin position="33"/>
        <end position="57"/>
    </location>
</feature>
<comment type="caution">
    <text evidence="2">The sequence shown here is derived from an EMBL/GenBank/DDBJ whole genome shotgun (WGS) entry which is preliminary data.</text>
</comment>
<dbReference type="InterPro" id="IPR024079">
    <property type="entry name" value="MetalloPept_cat_dom_sf"/>
</dbReference>
<evidence type="ECO:0000313" key="2">
    <source>
        <dbReference type="EMBL" id="TWI87008.1"/>
    </source>
</evidence>
<evidence type="ECO:0000313" key="3">
    <source>
        <dbReference type="Proteomes" id="UP000316778"/>
    </source>
</evidence>
<dbReference type="Gene3D" id="3.40.390.10">
    <property type="entry name" value="Collagenase (Catalytic Domain)"/>
    <property type="match status" value="1"/>
</dbReference>
<protein>
    <recommendedName>
        <fullName evidence="4">Lysine-specific metallo-endopeptidase domain-containing protein</fullName>
    </recommendedName>
</protein>
<gene>
    <name evidence="2" type="ORF">LX66_4276</name>
</gene>
<proteinExistence type="predicted"/>
<dbReference type="OrthoDB" id="7649992at2"/>
<organism evidence="2 3">
    <name type="scientific">Chitinophaga japonensis</name>
    <name type="common">Flexibacter japonensis</name>
    <dbReference type="NCBI Taxonomy" id="104662"/>
    <lineage>
        <taxon>Bacteria</taxon>
        <taxon>Pseudomonadati</taxon>
        <taxon>Bacteroidota</taxon>
        <taxon>Chitinophagia</taxon>
        <taxon>Chitinophagales</taxon>
        <taxon>Chitinophagaceae</taxon>
        <taxon>Chitinophaga</taxon>
    </lineage>
</organism>
<feature type="region of interest" description="Disordered" evidence="1">
    <location>
        <begin position="1"/>
        <end position="20"/>
    </location>
</feature>
<evidence type="ECO:0000256" key="1">
    <source>
        <dbReference type="SAM" id="MobiDB-lite"/>
    </source>
</evidence>
<dbReference type="Proteomes" id="UP000316778">
    <property type="component" value="Unassembled WGS sequence"/>
</dbReference>
<dbReference type="GO" id="GO:0008237">
    <property type="term" value="F:metallopeptidase activity"/>
    <property type="evidence" value="ECO:0007669"/>
    <property type="project" value="InterPro"/>
</dbReference>
<feature type="region of interest" description="Disordered" evidence="1">
    <location>
        <begin position="199"/>
        <end position="221"/>
    </location>
</feature>
<feature type="compositionally biased region" description="Polar residues" evidence="1">
    <location>
        <begin position="1"/>
        <end position="12"/>
    </location>
</feature>